<feature type="region of interest" description="Disordered" evidence="1">
    <location>
        <begin position="352"/>
        <end position="374"/>
    </location>
</feature>
<evidence type="ECO:0000313" key="4">
    <source>
        <dbReference type="Proteomes" id="UP001329825"/>
    </source>
</evidence>
<accession>A0ABZ1CVF3</accession>
<dbReference type="GeneID" id="87953721"/>
<dbReference type="Pfam" id="PF02141">
    <property type="entry name" value="DENN"/>
    <property type="match status" value="1"/>
</dbReference>
<feature type="compositionally biased region" description="Polar residues" evidence="1">
    <location>
        <begin position="1075"/>
        <end position="1085"/>
    </location>
</feature>
<feature type="region of interest" description="Disordered" evidence="1">
    <location>
        <begin position="1154"/>
        <end position="1243"/>
    </location>
</feature>
<feature type="region of interest" description="Disordered" evidence="1">
    <location>
        <begin position="161"/>
        <end position="246"/>
    </location>
</feature>
<dbReference type="Gene3D" id="3.40.50.11500">
    <property type="match status" value="1"/>
</dbReference>
<sequence>MVALNLGSIGRSSGKNGLSDIDKSTLIVPHKPTHFPQTPCLQSIPQPLPRLTIEKSTPLDENLTVKKDPFARNDGLQHSSIYNTFATTSPPSNHSTKPHSKPQSHKKSENHSRSHSHSHRHHDHIEHKHKRQDSEFSLDRQVVDIVADYVRPSKDYIRRDNANLLDTPLSPTERPIPSRSSSFADQSSPPSPHIPPAILSQEPVLTPKLPSKHLPSMRSGQHNPDPGAVSNVRRNSTAKTARHAETISPGMLEKMEELDELKGLRNDSGPHILNSFDQTFNQSVTSVGSRTKADRMLGIDSNAKIASLYLVSGLGKSTAQWSFSDSDSSRGIQPLEDSMGLFWRPEMLGSSFSGEKADESARTRKDSKSSTFTNGLSKDIRGKYVPDTGPDGAQKLVSKALKFAHPRDVEVVNSTLSPPTTCHAFTFNVPRHDTLAAIARTRLDSAVSGAPNTFSMVSAVDEQGLLDPALHLQAQGNPNIRNTASATELTYYGVTLTVWTHADRDRAVQLKTIKMRAERARLGQGSLSSISPLAGKKGSTAPSEKRGTKRGSLHYMMGKNQSEGDITASETETGMSDSDLEGPLGRRGIKSALVADRLSTVDSVPEDAAAAYDEASDIFWMPYAITMVSRFPIYDFLQDYLRLSWARFSKNAKVHMIQINRLLNYDPPRPGESFRVPVGEKPEDQVIVEGYMPGGLMDFDKGLMKVDFQLWPLFQAVDLDHIITAAEIALSNSGRVIFCSKHPAMLNVGVSTLKYIVEMRGWGGITMPMIHARDTTFVIEDPGPYIIGMPTECRYLLAPPPERVLAALGHSFPMDRSIPMEFKVSYPKGNFRNFNRFTYKGERPHYLGERLKAPSWWRHEVVISAFDKILTDKHKKPTLIQRLMKTGMARPQAQLTVGEQLAKAMMRRRASHYVETRDDLELKVAKINRRLLKLIQEGDHWKKQFEMFEKYADRLTVEANELKTKIERERREAKRLSNIANEQSKQNIELEEKLKNTEDARSEAMRQLSDMHQSIQELEREREDIMNSLEAQINGALAGLPPSPSLNITGSETSSRSATPGDTSSIRSRLSSRSKTTNMTSTRSKPMSVLGQVKGNPRSDENRLNKRASVVTGVTAETGRESRSGMVTPNGSDTMAQRVASIQAKLELALNVVSSQRSASVMTSSTLPTEAETGNETDNEGDLTTTQKIDVRTVPSESVEGGSETDKEANKQTPMGSRRPSNTDNRISSKKEGIPTLPETGDVINPIGSDEFVSADESFPAAKHGEIKNKINPSSPIIMKPESTTRRIKALPKGRNGNGFKTITPPSEIDSDDSNYTAHPGKSHKEKSKWKESNDVATVDGKRLSAMSSTTIAFGQAV</sequence>
<feature type="compositionally biased region" description="Basic and acidic residues" evidence="1">
    <location>
        <begin position="355"/>
        <end position="368"/>
    </location>
</feature>
<feature type="region of interest" description="Disordered" evidence="1">
    <location>
        <begin position="1290"/>
        <end position="1336"/>
    </location>
</feature>
<dbReference type="EMBL" id="CP141882">
    <property type="protein sequence ID" value="WRT64656.1"/>
    <property type="molecule type" value="Genomic_DNA"/>
</dbReference>
<evidence type="ECO:0000259" key="2">
    <source>
        <dbReference type="SMART" id="SM00799"/>
    </source>
</evidence>
<proteinExistence type="predicted"/>
<dbReference type="Proteomes" id="UP001329825">
    <property type="component" value="Chromosome 2"/>
</dbReference>
<feature type="compositionally biased region" description="Polar residues" evidence="1">
    <location>
        <begin position="1154"/>
        <end position="1172"/>
    </location>
</feature>
<feature type="compositionally biased region" description="Basic residues" evidence="1">
    <location>
        <begin position="113"/>
        <end position="131"/>
    </location>
</feature>
<feature type="region of interest" description="Disordered" evidence="1">
    <location>
        <begin position="987"/>
        <end position="1014"/>
    </location>
</feature>
<reference evidence="3 4" key="1">
    <citation type="submission" date="2024-01" db="EMBL/GenBank/DDBJ databases">
        <title>Comparative genomics of Cryptococcus and Kwoniella reveals pathogenesis evolution and contrasting modes of karyotype evolution via chromosome fusion or intercentromeric recombination.</title>
        <authorList>
            <person name="Coelho M.A."/>
            <person name="David-Palma M."/>
            <person name="Shea T."/>
            <person name="Bowers K."/>
            <person name="McGinley-Smith S."/>
            <person name="Mohammad A.W."/>
            <person name="Gnirke A."/>
            <person name="Yurkov A.M."/>
            <person name="Nowrousian M."/>
            <person name="Sun S."/>
            <person name="Cuomo C.A."/>
            <person name="Heitman J."/>
        </authorList>
    </citation>
    <scope>NUCLEOTIDE SEQUENCE [LARGE SCALE GENOMIC DNA]</scope>
    <source>
        <strain evidence="3">CBS 11374</strain>
    </source>
</reference>
<feature type="compositionally biased region" description="Polar residues" evidence="1">
    <location>
        <begin position="82"/>
        <end position="93"/>
    </location>
</feature>
<feature type="compositionally biased region" description="Low complexity" evidence="1">
    <location>
        <begin position="1064"/>
        <end position="1074"/>
    </location>
</feature>
<organism evidence="3 4">
    <name type="scientific">Kwoniella shivajii</name>
    <dbReference type="NCBI Taxonomy" id="564305"/>
    <lineage>
        <taxon>Eukaryota</taxon>
        <taxon>Fungi</taxon>
        <taxon>Dikarya</taxon>
        <taxon>Basidiomycota</taxon>
        <taxon>Agaricomycotina</taxon>
        <taxon>Tremellomycetes</taxon>
        <taxon>Tremellales</taxon>
        <taxon>Cryptococcaceae</taxon>
        <taxon>Kwoniella</taxon>
    </lineage>
</organism>
<keyword evidence="4" id="KW-1185">Reference proteome</keyword>
<feature type="region of interest" description="Disordered" evidence="1">
    <location>
        <begin position="524"/>
        <end position="582"/>
    </location>
</feature>
<dbReference type="PANTHER" id="PTHR12296:SF31">
    <property type="entry name" value="DENN (AEX-3) DOMAIN PROTEIN (AFU_ORTHOLOGUE AFUA_6G11200)"/>
    <property type="match status" value="1"/>
</dbReference>
<evidence type="ECO:0000256" key="1">
    <source>
        <dbReference type="SAM" id="MobiDB-lite"/>
    </source>
</evidence>
<dbReference type="InterPro" id="IPR051696">
    <property type="entry name" value="DENN_Domain_GEFs"/>
</dbReference>
<dbReference type="SMART" id="SM00799">
    <property type="entry name" value="DENN"/>
    <property type="match status" value="1"/>
</dbReference>
<name>A0ABZ1CVF3_9TREE</name>
<protein>
    <recommendedName>
        <fullName evidence="2">cDENN domain-containing protein</fullName>
    </recommendedName>
</protein>
<dbReference type="RefSeq" id="XP_062789396.1">
    <property type="nucleotide sequence ID" value="XM_062933345.1"/>
</dbReference>
<feature type="region of interest" description="Disordered" evidence="1">
    <location>
        <begin position="1036"/>
        <end position="1132"/>
    </location>
</feature>
<dbReference type="InterPro" id="IPR001194">
    <property type="entry name" value="cDENN_dom"/>
</dbReference>
<feature type="compositionally biased region" description="Low complexity" evidence="1">
    <location>
        <begin position="177"/>
        <end position="188"/>
    </location>
</feature>
<feature type="compositionally biased region" description="Basic residues" evidence="1">
    <location>
        <begin position="96"/>
        <end position="105"/>
    </location>
</feature>
<dbReference type="CDD" id="cd06503">
    <property type="entry name" value="ATP-synt_Fo_b"/>
    <property type="match status" value="1"/>
</dbReference>
<feature type="domain" description="cDENN" evidence="2">
    <location>
        <begin position="620"/>
        <end position="811"/>
    </location>
</feature>
<feature type="compositionally biased region" description="Basic and acidic residues" evidence="1">
    <location>
        <begin position="988"/>
        <end position="1004"/>
    </location>
</feature>
<feature type="compositionally biased region" description="Polar residues" evidence="1">
    <location>
        <begin position="1045"/>
        <end position="1063"/>
    </location>
</feature>
<evidence type="ECO:0000313" key="3">
    <source>
        <dbReference type="EMBL" id="WRT64656.1"/>
    </source>
</evidence>
<dbReference type="PANTHER" id="PTHR12296">
    <property type="entry name" value="DENN DOMAIN-CONTAINING PROTEIN 4"/>
    <property type="match status" value="1"/>
</dbReference>
<feature type="compositionally biased region" description="Polar residues" evidence="1">
    <location>
        <begin position="1211"/>
        <end position="1226"/>
    </location>
</feature>
<gene>
    <name evidence="3" type="ORF">IL334_001590</name>
</gene>
<feature type="region of interest" description="Disordered" evidence="1">
    <location>
        <begin position="82"/>
        <end position="136"/>
    </location>
</feature>
<feature type="compositionally biased region" description="Polar residues" evidence="1">
    <location>
        <begin position="559"/>
        <end position="576"/>
    </location>
</feature>
<feature type="region of interest" description="Disordered" evidence="1">
    <location>
        <begin position="1"/>
        <end position="21"/>
    </location>
</feature>
<dbReference type="InterPro" id="IPR043153">
    <property type="entry name" value="DENN_C"/>
</dbReference>